<accession>A0A2W5AZH4</accession>
<reference evidence="3 4" key="1">
    <citation type="submission" date="2017-08" db="EMBL/GenBank/DDBJ databases">
        <title>Infants hospitalized years apart are colonized by the same room-sourced microbial strains.</title>
        <authorList>
            <person name="Brooks B."/>
            <person name="Olm M.R."/>
            <person name="Firek B.A."/>
            <person name="Baker R."/>
            <person name="Thomas B.C."/>
            <person name="Morowitz M.J."/>
            <person name="Banfield J.F."/>
        </authorList>
    </citation>
    <scope>NUCLEOTIDE SEQUENCE [LARGE SCALE GENOMIC DNA]</scope>
    <source>
        <strain evidence="3">S2_018_000_R3_110</strain>
    </source>
</reference>
<comment type="similarity">
    <text evidence="1 2">Belongs to the UPF0301 (AlgH) family.</text>
</comment>
<comment type="caution">
    <text evidence="3">The sequence shown here is derived from an EMBL/GenBank/DDBJ whole genome shotgun (WGS) entry which is preliminary data.</text>
</comment>
<proteinExistence type="inferred from homology"/>
<dbReference type="PANTHER" id="PTHR30327:SF1">
    <property type="entry name" value="UPF0301 PROTEIN YQGE"/>
    <property type="match status" value="1"/>
</dbReference>
<dbReference type="Proteomes" id="UP000248614">
    <property type="component" value="Unassembled WGS sequence"/>
</dbReference>
<dbReference type="PANTHER" id="PTHR30327">
    <property type="entry name" value="UNCHARACTERIZED PROTEIN YQGE"/>
    <property type="match status" value="1"/>
</dbReference>
<dbReference type="AlphaFoldDB" id="A0A2W5AZH4"/>
<dbReference type="Gene3D" id="3.40.1740.10">
    <property type="entry name" value="VC0467-like"/>
    <property type="match status" value="1"/>
</dbReference>
<dbReference type="InterPro" id="IPR003774">
    <property type="entry name" value="AlgH-like"/>
</dbReference>
<sequence length="186" mass="19623">MEQTRFLAGEILLAMPGIGDRRFDRAVLAMCTHDDEGAMGVGIGDTIDGLGLHALLKQLDIEPGDAPDAPIHLGGPVETRRGFVLHDDSWGGQDTIDVAGKWALSGSIDVLRAIAAGTGPARFLVALGYAGWEAGQLEGELSRHGWMNVGGDGDLLFDVPTPMRWRAGFDRLGIDPRLLALGAGTA</sequence>
<evidence type="ECO:0000256" key="2">
    <source>
        <dbReference type="HAMAP-Rule" id="MF_00758"/>
    </source>
</evidence>
<dbReference type="Pfam" id="PF02622">
    <property type="entry name" value="DUF179"/>
    <property type="match status" value="1"/>
</dbReference>
<dbReference type="SUPFAM" id="SSF143456">
    <property type="entry name" value="VC0467-like"/>
    <property type="match status" value="1"/>
</dbReference>
<dbReference type="EMBL" id="QFNF01000049">
    <property type="protein sequence ID" value="PZO73638.1"/>
    <property type="molecule type" value="Genomic_DNA"/>
</dbReference>
<organism evidence="3 4">
    <name type="scientific">Sphingomonas hengshuiensis</name>
    <dbReference type="NCBI Taxonomy" id="1609977"/>
    <lineage>
        <taxon>Bacteria</taxon>
        <taxon>Pseudomonadati</taxon>
        <taxon>Pseudomonadota</taxon>
        <taxon>Alphaproteobacteria</taxon>
        <taxon>Sphingomonadales</taxon>
        <taxon>Sphingomonadaceae</taxon>
        <taxon>Sphingomonas</taxon>
    </lineage>
</organism>
<evidence type="ECO:0000256" key="1">
    <source>
        <dbReference type="ARBA" id="ARBA00009600"/>
    </source>
</evidence>
<evidence type="ECO:0000313" key="3">
    <source>
        <dbReference type="EMBL" id="PZO73638.1"/>
    </source>
</evidence>
<gene>
    <name evidence="3" type="ORF">DI632_14375</name>
</gene>
<dbReference type="GO" id="GO:0005829">
    <property type="term" value="C:cytosol"/>
    <property type="evidence" value="ECO:0007669"/>
    <property type="project" value="TreeGrafter"/>
</dbReference>
<dbReference type="HAMAP" id="MF_00758">
    <property type="entry name" value="UPF0301"/>
    <property type="match status" value="1"/>
</dbReference>
<protein>
    <recommendedName>
        <fullName evidence="2">UPF0301 protein DI632_14375</fullName>
    </recommendedName>
</protein>
<evidence type="ECO:0000313" key="4">
    <source>
        <dbReference type="Proteomes" id="UP000248614"/>
    </source>
</evidence>
<name>A0A2W5AZH4_9SPHN</name>